<feature type="transmembrane region" description="Helical" evidence="1">
    <location>
        <begin position="82"/>
        <end position="99"/>
    </location>
</feature>
<dbReference type="EMBL" id="JABBVZ010000115">
    <property type="protein sequence ID" value="NMP24488.1"/>
    <property type="molecule type" value="Genomic_DNA"/>
</dbReference>
<dbReference type="AlphaFoldDB" id="A0A7Y0L710"/>
<evidence type="ECO:0000256" key="1">
    <source>
        <dbReference type="SAM" id="Phobius"/>
    </source>
</evidence>
<dbReference type="Proteomes" id="UP000533476">
    <property type="component" value="Unassembled WGS sequence"/>
</dbReference>
<evidence type="ECO:0000313" key="3">
    <source>
        <dbReference type="Proteomes" id="UP000533476"/>
    </source>
</evidence>
<organism evidence="2 3">
    <name type="scientific">Sulfobacillus harzensis</name>
    <dbReference type="NCBI Taxonomy" id="2729629"/>
    <lineage>
        <taxon>Bacteria</taxon>
        <taxon>Bacillati</taxon>
        <taxon>Bacillota</taxon>
        <taxon>Clostridia</taxon>
        <taxon>Eubacteriales</taxon>
        <taxon>Clostridiales Family XVII. Incertae Sedis</taxon>
        <taxon>Sulfobacillus</taxon>
    </lineage>
</organism>
<sequence length="176" mass="20670">MKHRRPPSAAPEPNDASPWAQVWWATHQLCRTWYREAQHRTAPPTRTTLELQTFQEALAFLRRHYWRSYYWYHGGPDMSPGWFLWAVGMLEAMGLWAATGPPWRLRPLQGVLPAPLTGHLVFTGALGSLVIAMLIQQARITRHIGPFWWTAPRRAQWLLRRVYRRYCSDSPWELPD</sequence>
<protein>
    <submittedName>
        <fullName evidence="2">Uncharacterized protein</fullName>
    </submittedName>
</protein>
<accession>A0A7Y0L710</accession>
<keyword evidence="1" id="KW-1133">Transmembrane helix</keyword>
<feature type="transmembrane region" description="Helical" evidence="1">
    <location>
        <begin position="111"/>
        <end position="135"/>
    </location>
</feature>
<gene>
    <name evidence="2" type="ORF">HIJ39_19410</name>
</gene>
<keyword evidence="1" id="KW-0472">Membrane</keyword>
<reference evidence="2 3" key="1">
    <citation type="submission" date="2020-04" db="EMBL/GenBank/DDBJ databases">
        <authorList>
            <person name="Zhang R."/>
            <person name="Schippers A."/>
        </authorList>
    </citation>
    <scope>NUCLEOTIDE SEQUENCE [LARGE SCALE GENOMIC DNA]</scope>
    <source>
        <strain evidence="2 3">DSM 109850</strain>
    </source>
</reference>
<name>A0A7Y0L710_9FIRM</name>
<proteinExistence type="predicted"/>
<keyword evidence="1" id="KW-0812">Transmembrane</keyword>
<keyword evidence="3" id="KW-1185">Reference proteome</keyword>
<comment type="caution">
    <text evidence="2">The sequence shown here is derived from an EMBL/GenBank/DDBJ whole genome shotgun (WGS) entry which is preliminary data.</text>
</comment>
<evidence type="ECO:0000313" key="2">
    <source>
        <dbReference type="EMBL" id="NMP24488.1"/>
    </source>
</evidence>